<dbReference type="CDD" id="cd06355">
    <property type="entry name" value="PBP1_FmdD-like"/>
    <property type="match status" value="1"/>
</dbReference>
<dbReference type="InterPro" id="IPR028082">
    <property type="entry name" value="Peripla_BP_I"/>
</dbReference>
<dbReference type="Pfam" id="PF13433">
    <property type="entry name" value="Peripla_BP_5"/>
    <property type="match status" value="1"/>
</dbReference>
<protein>
    <recommendedName>
        <fullName evidence="3">Urea ABC transporter substrate-binding protein</fullName>
    </recommendedName>
</protein>
<accession>A0A1Y5F4T6</accession>
<dbReference type="SUPFAM" id="SSF53822">
    <property type="entry name" value="Periplasmic binding protein-like I"/>
    <property type="match status" value="1"/>
</dbReference>
<reference evidence="2" key="1">
    <citation type="journal article" date="2017" name="Proc. Natl. Acad. Sci. U.S.A.">
        <title>Simulation of Deepwater Horizon oil plume reveals substrate specialization within a complex community of hydrocarbon-degraders.</title>
        <authorList>
            <person name="Hu P."/>
            <person name="Dubinsky E.A."/>
            <person name="Probst A.J."/>
            <person name="Wang J."/>
            <person name="Sieber C.M.K."/>
            <person name="Tom L.M."/>
            <person name="Gardinali P."/>
            <person name="Banfield J.F."/>
            <person name="Atlas R.M."/>
            <person name="Andersen G.L."/>
        </authorList>
    </citation>
    <scope>NUCLEOTIDE SEQUENCE [LARGE SCALE GENOMIC DNA]</scope>
</reference>
<proteinExistence type="predicted"/>
<dbReference type="SUPFAM" id="SSF53850">
    <property type="entry name" value="Periplasmic binding protein-like II"/>
    <property type="match status" value="1"/>
</dbReference>
<dbReference type="InterPro" id="IPR017777">
    <property type="entry name" value="ABC_urea-bd_UrtA"/>
</dbReference>
<dbReference type="PANTHER" id="PTHR47628:SF1">
    <property type="entry name" value="ALIPHATIC AMIDASE EXPRESSION-REGULATING PROTEIN"/>
    <property type="match status" value="1"/>
</dbReference>
<dbReference type="Gene3D" id="3.40.50.2300">
    <property type="match status" value="2"/>
</dbReference>
<organism evidence="1 2">
    <name type="scientific">Halobacteriovorax marinus</name>
    <dbReference type="NCBI Taxonomy" id="97084"/>
    <lineage>
        <taxon>Bacteria</taxon>
        <taxon>Pseudomonadati</taxon>
        <taxon>Bdellovibrionota</taxon>
        <taxon>Bacteriovoracia</taxon>
        <taxon>Bacteriovoracales</taxon>
        <taxon>Halobacteriovoraceae</taxon>
        <taxon>Halobacteriovorax</taxon>
    </lineage>
</organism>
<dbReference type="Proteomes" id="UP000196531">
    <property type="component" value="Unassembled WGS sequence"/>
</dbReference>
<comment type="caution">
    <text evidence="1">The sequence shown here is derived from an EMBL/GenBank/DDBJ whole genome shotgun (WGS) entry which is preliminary data.</text>
</comment>
<dbReference type="PANTHER" id="PTHR47628">
    <property type="match status" value="1"/>
</dbReference>
<dbReference type="EMBL" id="MAAO01000008">
    <property type="protein sequence ID" value="OUR95474.1"/>
    <property type="molecule type" value="Genomic_DNA"/>
</dbReference>
<dbReference type="AlphaFoldDB" id="A0A1Y5F4T6"/>
<name>A0A1Y5F4T6_9BACT</name>
<gene>
    <name evidence="1" type="ORF">A9Q84_16710</name>
</gene>
<sequence>MNWTYGAYSFHFLLIIITFQARSAEPIKVGILHSLSGTMAISESPVVISTLLAIDEINEKGGLLGRKIKVVIRDGSSNLNHFKKQAESLILDEEVSAVFGCWTSASRKSVKIIFEKYNNLLFYPVQYEGLEQSKNIVYMGATPNQQILPALEWAKRNLNIKKILLVGSDYIFPRLANTLLKHKAKEMGINITDEVYIPLGSNDISKINESIKNNKPDMIFNTINGDSNIALFETIKNTAFSSEELPIISFSIAETEIQEMNIQDTKGHYASWNYFQSLNTKENIMFLNRLKIKAGIKIASDPMVSAYQGVHLWARAVKRGASPNPEIVRMNLNETFMGPSGPVKMNVENNHIYKRVYIGKINSLKQFDIIWKSKKMIKPLSFPLSKKKREWEKVLTTYYKLWNYNWALIPQNKKSKNSKTLRLLIPEETPYMTHILKEYKDFGILGNFLKNIFAEQDIEVKFEKTPKVRLGMLYEADQVSFPLSSSTKYLSDIIWKRSVGIGYKKKIDFDQIKTIGVIIGEEIPKKIRNLIATKNIKIKYSSKNKYNVKKLMLDRVDAVVIDEAQLYYFSSLLPFSIFDITFDEKYKVEIDMKVNFQNKKERDQFNFYLQKYRHKNVINLPRPPWRR</sequence>
<evidence type="ECO:0008006" key="3">
    <source>
        <dbReference type="Google" id="ProtNLM"/>
    </source>
</evidence>
<evidence type="ECO:0000313" key="1">
    <source>
        <dbReference type="EMBL" id="OUR95474.1"/>
    </source>
</evidence>
<evidence type="ECO:0000313" key="2">
    <source>
        <dbReference type="Proteomes" id="UP000196531"/>
    </source>
</evidence>